<protein>
    <recommendedName>
        <fullName evidence="3">histidine kinase</fullName>
        <ecNumber evidence="3">2.7.13.3</ecNumber>
    </recommendedName>
</protein>
<dbReference type="SMART" id="SM00388">
    <property type="entry name" value="HisKA"/>
    <property type="match status" value="1"/>
</dbReference>
<dbReference type="GO" id="GO:0005524">
    <property type="term" value="F:ATP binding"/>
    <property type="evidence" value="ECO:0007669"/>
    <property type="project" value="UniProtKB-KW"/>
</dbReference>
<evidence type="ECO:0000256" key="13">
    <source>
        <dbReference type="ARBA" id="ARBA00023136"/>
    </source>
</evidence>
<keyword evidence="4" id="KW-1003">Cell membrane</keyword>
<evidence type="ECO:0000256" key="1">
    <source>
        <dbReference type="ARBA" id="ARBA00000085"/>
    </source>
</evidence>
<comment type="subcellular location">
    <subcellularLocation>
        <location evidence="2">Cell membrane</location>
        <topology evidence="2">Multi-pass membrane protein</topology>
    </subcellularLocation>
</comment>
<feature type="transmembrane region" description="Helical" evidence="14">
    <location>
        <begin position="160"/>
        <end position="179"/>
    </location>
</feature>
<evidence type="ECO:0000256" key="4">
    <source>
        <dbReference type="ARBA" id="ARBA00022475"/>
    </source>
</evidence>
<keyword evidence="7 14" id="KW-0812">Transmembrane</keyword>
<name>A0A656HJS5_THINJ</name>
<dbReference type="Pfam" id="PF02518">
    <property type="entry name" value="HATPase_c"/>
    <property type="match status" value="1"/>
</dbReference>
<evidence type="ECO:0000256" key="9">
    <source>
        <dbReference type="ARBA" id="ARBA00022777"/>
    </source>
</evidence>
<dbReference type="EC" id="2.7.13.3" evidence="3"/>
<evidence type="ECO:0000256" key="12">
    <source>
        <dbReference type="ARBA" id="ARBA00023012"/>
    </source>
</evidence>
<proteinExistence type="predicted"/>
<evidence type="ECO:0000259" key="15">
    <source>
        <dbReference type="PROSITE" id="PS50109"/>
    </source>
</evidence>
<dbReference type="PRINTS" id="PR00344">
    <property type="entry name" value="BCTRLSENSOR"/>
</dbReference>
<dbReference type="SMART" id="SM00387">
    <property type="entry name" value="HATPase_c"/>
    <property type="match status" value="1"/>
</dbReference>
<dbReference type="AlphaFoldDB" id="A0A656HJS5"/>
<dbReference type="InterPro" id="IPR003661">
    <property type="entry name" value="HisK_dim/P_dom"/>
</dbReference>
<dbReference type="Pfam" id="PF00512">
    <property type="entry name" value="HisKA"/>
    <property type="match status" value="1"/>
</dbReference>
<dbReference type="PANTHER" id="PTHR45528">
    <property type="entry name" value="SENSOR HISTIDINE KINASE CPXA"/>
    <property type="match status" value="1"/>
</dbReference>
<evidence type="ECO:0000256" key="11">
    <source>
        <dbReference type="ARBA" id="ARBA00022989"/>
    </source>
</evidence>
<evidence type="ECO:0000256" key="10">
    <source>
        <dbReference type="ARBA" id="ARBA00022840"/>
    </source>
</evidence>
<dbReference type="CDD" id="cd06225">
    <property type="entry name" value="HAMP"/>
    <property type="match status" value="1"/>
</dbReference>
<evidence type="ECO:0000256" key="5">
    <source>
        <dbReference type="ARBA" id="ARBA00022553"/>
    </source>
</evidence>
<dbReference type="InterPro" id="IPR005467">
    <property type="entry name" value="His_kinase_dom"/>
</dbReference>
<dbReference type="InterPro" id="IPR050398">
    <property type="entry name" value="HssS/ArlS-like"/>
</dbReference>
<dbReference type="InterPro" id="IPR036097">
    <property type="entry name" value="HisK_dim/P_sf"/>
</dbReference>
<evidence type="ECO:0000256" key="14">
    <source>
        <dbReference type="SAM" id="Phobius"/>
    </source>
</evidence>
<dbReference type="Gene3D" id="1.10.287.130">
    <property type="match status" value="1"/>
</dbReference>
<feature type="domain" description="Histidine kinase" evidence="15">
    <location>
        <begin position="240"/>
        <end position="453"/>
    </location>
</feature>
<evidence type="ECO:0000256" key="6">
    <source>
        <dbReference type="ARBA" id="ARBA00022679"/>
    </source>
</evidence>
<evidence type="ECO:0000256" key="8">
    <source>
        <dbReference type="ARBA" id="ARBA00022741"/>
    </source>
</evidence>
<dbReference type="Gene3D" id="6.10.340.10">
    <property type="match status" value="1"/>
</dbReference>
<keyword evidence="6" id="KW-0808">Transferase</keyword>
<dbReference type="OrthoDB" id="9804645at2"/>
<dbReference type="SUPFAM" id="SSF158472">
    <property type="entry name" value="HAMP domain-like"/>
    <property type="match status" value="1"/>
</dbReference>
<keyword evidence="18" id="KW-1185">Reference proteome</keyword>
<keyword evidence="13 14" id="KW-0472">Membrane</keyword>
<keyword evidence="5" id="KW-0597">Phosphoprotein</keyword>
<evidence type="ECO:0000256" key="2">
    <source>
        <dbReference type="ARBA" id="ARBA00004651"/>
    </source>
</evidence>
<evidence type="ECO:0000256" key="7">
    <source>
        <dbReference type="ARBA" id="ARBA00022692"/>
    </source>
</evidence>
<dbReference type="Proteomes" id="UP000005317">
    <property type="component" value="Unassembled WGS sequence"/>
</dbReference>
<evidence type="ECO:0000313" key="18">
    <source>
        <dbReference type="Proteomes" id="UP000005317"/>
    </source>
</evidence>
<keyword evidence="11 14" id="KW-1133">Transmembrane helix</keyword>
<feature type="domain" description="HAMP" evidence="16">
    <location>
        <begin position="177"/>
        <end position="232"/>
    </location>
</feature>
<organism evidence="17 18">
    <name type="scientific">Thiothrix nivea (strain ATCC 35100 / DSM 5205 / JP2)</name>
    <dbReference type="NCBI Taxonomy" id="870187"/>
    <lineage>
        <taxon>Bacteria</taxon>
        <taxon>Pseudomonadati</taxon>
        <taxon>Pseudomonadota</taxon>
        <taxon>Gammaproteobacteria</taxon>
        <taxon>Thiotrichales</taxon>
        <taxon>Thiotrichaceae</taxon>
        <taxon>Thiothrix</taxon>
    </lineage>
</organism>
<dbReference type="PROSITE" id="PS50109">
    <property type="entry name" value="HIS_KIN"/>
    <property type="match status" value="1"/>
</dbReference>
<evidence type="ECO:0000256" key="3">
    <source>
        <dbReference type="ARBA" id="ARBA00012438"/>
    </source>
</evidence>
<dbReference type="Pfam" id="PF00672">
    <property type="entry name" value="HAMP"/>
    <property type="match status" value="1"/>
</dbReference>
<gene>
    <name evidence="17" type="ORF">Thini_3833</name>
</gene>
<dbReference type="InterPro" id="IPR003660">
    <property type="entry name" value="HAMP_dom"/>
</dbReference>
<comment type="catalytic activity">
    <reaction evidence="1">
        <text>ATP + protein L-histidine = ADP + protein N-phospho-L-histidine.</text>
        <dbReference type="EC" id="2.7.13.3"/>
    </reaction>
</comment>
<evidence type="ECO:0000259" key="16">
    <source>
        <dbReference type="PROSITE" id="PS50885"/>
    </source>
</evidence>
<keyword evidence="9 17" id="KW-0418">Kinase</keyword>
<dbReference type="CDD" id="cd00082">
    <property type="entry name" value="HisKA"/>
    <property type="match status" value="1"/>
</dbReference>
<dbReference type="InterPro" id="IPR036890">
    <property type="entry name" value="HATPase_C_sf"/>
</dbReference>
<dbReference type="GO" id="GO:0000155">
    <property type="term" value="F:phosphorelay sensor kinase activity"/>
    <property type="evidence" value="ECO:0007669"/>
    <property type="project" value="InterPro"/>
</dbReference>
<reference evidence="18" key="1">
    <citation type="journal article" date="2011" name="Stand. Genomic Sci.">
        <title>Genome sequence of the filamentous, gliding Thiothrix nivea neotype strain (JP2(T)).</title>
        <authorList>
            <person name="Lapidus A."/>
            <person name="Nolan M."/>
            <person name="Lucas S."/>
            <person name="Glavina Del Rio T."/>
            <person name="Tice H."/>
            <person name="Cheng J.F."/>
            <person name="Tapia R."/>
            <person name="Han C."/>
            <person name="Goodwin L."/>
            <person name="Pitluck S."/>
            <person name="Liolios K."/>
            <person name="Pagani I."/>
            <person name="Ivanova N."/>
            <person name="Huntemann M."/>
            <person name="Mavromatis K."/>
            <person name="Mikhailova N."/>
            <person name="Pati A."/>
            <person name="Chen A."/>
            <person name="Palaniappan K."/>
            <person name="Land M."/>
            <person name="Brambilla E.M."/>
            <person name="Rohde M."/>
            <person name="Abt B."/>
            <person name="Verbarg S."/>
            <person name="Goker M."/>
            <person name="Bristow J."/>
            <person name="Eisen J.A."/>
            <person name="Markowitz V."/>
            <person name="Hugenholtz P."/>
            <person name="Kyrpides N.C."/>
            <person name="Klenk H.P."/>
            <person name="Woyke T."/>
        </authorList>
    </citation>
    <scope>NUCLEOTIDE SEQUENCE [LARGE SCALE GENOMIC DNA]</scope>
    <source>
        <strain evidence="18">ATCC 35100 / DSM 5205 / JP2</strain>
    </source>
</reference>
<keyword evidence="10" id="KW-0067">ATP-binding</keyword>
<keyword evidence="12" id="KW-0902">Two-component regulatory system</keyword>
<dbReference type="SUPFAM" id="SSF55874">
    <property type="entry name" value="ATPase domain of HSP90 chaperone/DNA topoisomerase II/histidine kinase"/>
    <property type="match status" value="1"/>
</dbReference>
<accession>A0A656HJS5</accession>
<sequence length="453" mass="49672" precursor="true">MGRLFWKILLTFWLTLLAAGVVTGVTVWIHRSSFQDMDKEVVIRPSSVLAVKAAANTFLYGGTAAMRNMLQEQKDEAPGSLQIYAVDAAGKELLGREVSADTLQRVRAGLEGDLKLPIVRQVQKDSESYLLFAPLSGQFPQFQQAGNRLPPPHHLRPESLIFSGIIVSFISSFLLAWYFSKPVGVLRAAFGAVAKGDLSRRVSPAIGSRRDEIADLGLAFDDMATQIQNLMASQRRLLHDVSHELRSPLARLQVSIGLARQQPEKIASSLERIEHEAERLDTLVGEVLTLSRLESGVPQPKDEYIDILELVDAVIDDARFEASALSRQVSFQSDLEESLLIQGHGELLYRALENVVRNAIHHTPPDTTVTVAIHQNGNSLHMTVDDQGSGVPETELESIFEPFQRSSTGSPARNGYGLGLAIARRAIESHGGSIRATNRPGQGLRISIALPFP</sequence>
<dbReference type="Gene3D" id="3.30.565.10">
    <property type="entry name" value="Histidine kinase-like ATPase, C-terminal domain"/>
    <property type="match status" value="1"/>
</dbReference>
<dbReference type="EMBL" id="JH651384">
    <property type="protein sequence ID" value="EIJ36334.1"/>
    <property type="molecule type" value="Genomic_DNA"/>
</dbReference>
<dbReference type="SMART" id="SM00304">
    <property type="entry name" value="HAMP"/>
    <property type="match status" value="1"/>
</dbReference>
<dbReference type="GO" id="GO:0005886">
    <property type="term" value="C:plasma membrane"/>
    <property type="evidence" value="ECO:0007669"/>
    <property type="project" value="UniProtKB-SubCell"/>
</dbReference>
<dbReference type="PANTHER" id="PTHR45528:SF1">
    <property type="entry name" value="SENSOR HISTIDINE KINASE CPXA"/>
    <property type="match status" value="1"/>
</dbReference>
<dbReference type="InterPro" id="IPR004358">
    <property type="entry name" value="Sig_transdc_His_kin-like_C"/>
</dbReference>
<dbReference type="SUPFAM" id="SSF47384">
    <property type="entry name" value="Homodimeric domain of signal transducing histidine kinase"/>
    <property type="match status" value="1"/>
</dbReference>
<evidence type="ECO:0000313" key="17">
    <source>
        <dbReference type="EMBL" id="EIJ36334.1"/>
    </source>
</evidence>
<dbReference type="RefSeq" id="WP_002710210.1">
    <property type="nucleotide sequence ID" value="NZ_JH651384.1"/>
</dbReference>
<dbReference type="PROSITE" id="PS50885">
    <property type="entry name" value="HAMP"/>
    <property type="match status" value="1"/>
</dbReference>
<dbReference type="InterPro" id="IPR003594">
    <property type="entry name" value="HATPase_dom"/>
</dbReference>
<keyword evidence="8" id="KW-0547">Nucleotide-binding</keyword>